<feature type="coiled-coil region" evidence="4">
    <location>
        <begin position="374"/>
        <end position="408"/>
    </location>
</feature>
<dbReference type="Proteomes" id="UP000683360">
    <property type="component" value="Unassembled WGS sequence"/>
</dbReference>
<dbReference type="AlphaFoldDB" id="A0A8S3RYL1"/>
<dbReference type="GO" id="GO:0005737">
    <property type="term" value="C:cytoplasm"/>
    <property type="evidence" value="ECO:0007669"/>
    <property type="project" value="UniProtKB-SubCell"/>
</dbReference>
<gene>
    <name evidence="6" type="ORF">MEDL_25448</name>
</gene>
<evidence type="ECO:0000256" key="3">
    <source>
        <dbReference type="ARBA" id="ARBA00023054"/>
    </source>
</evidence>
<accession>A0A8S3RYL1</accession>
<feature type="compositionally biased region" description="Basic and acidic residues" evidence="5">
    <location>
        <begin position="59"/>
        <end position="73"/>
    </location>
</feature>
<proteinExistence type="predicted"/>
<reference evidence="6" key="1">
    <citation type="submission" date="2021-03" db="EMBL/GenBank/DDBJ databases">
        <authorList>
            <person name="Bekaert M."/>
        </authorList>
    </citation>
    <scope>NUCLEOTIDE SEQUENCE</scope>
</reference>
<evidence type="ECO:0000313" key="7">
    <source>
        <dbReference type="Proteomes" id="UP000683360"/>
    </source>
</evidence>
<name>A0A8S3RYL1_MYTED</name>
<dbReference type="OrthoDB" id="304163at2759"/>
<keyword evidence="2" id="KW-0963">Cytoplasm</keyword>
<evidence type="ECO:0000256" key="4">
    <source>
        <dbReference type="SAM" id="Coils"/>
    </source>
</evidence>
<feature type="coiled-coil region" evidence="4">
    <location>
        <begin position="189"/>
        <end position="328"/>
    </location>
</feature>
<evidence type="ECO:0000313" key="6">
    <source>
        <dbReference type="EMBL" id="CAG2211432.1"/>
    </source>
</evidence>
<keyword evidence="3 4" id="KW-0175">Coiled coil</keyword>
<feature type="region of interest" description="Disordered" evidence="5">
    <location>
        <begin position="53"/>
        <end position="73"/>
    </location>
</feature>
<sequence length="658" mass="76358">MTELQSSDRKLKQACIDLEERTNTITKLTDALRNLEEEKGHMNSEINMLEQQLQDEQENSDKKSSRMNKLEKDTRDLRVQLEQKLEMISDYEDQIQQREQDMDQQTQLVAELDSEVKRLQITQSQAQCESDDTSKHLQKVLYESKAKEEMIEDLKDSLRVTETLDERQLELQQRVSQVARLDQTIKEHHNEMEQRIQKLDSTLRKYEAEIQERTVQISDLDDRLQETQLQLKETKMLYHQTDTLAQKQQIELQSKTAKLDELEKLTDRQKLQIDELKDENVEITQELRLTREQLQQQHGEFMATRRMLSQTNRENEKITREYEEIANKQQSRETDTVRLAEELGAARAREKHNQAKISSEVDQMNGEINQIKARHQEEEQFEKLQDQLEEINNEMEAKKKVVNAANESLILKDAEIARLQARMSGFERSMTSFRAIESLNQTGVGNQSVFQSSGVDIVKRPLSGESLIQGDNTRNSAEFLRTYSDFIPSKDGPSSLHSFNNRLIENGHHHFQTEDKNVDNIPHMILPESSDENFHQSGKSGGHLGNLSDAELFSAHQGLQHSALISHQNQKTTSKHSMKKGKVQKTGRSSDHLPGEHIIDPETAVGKYHSDPIEYSEEESPEKCMHDLHERLRANEIRQQMIEEQLQSLDEECDTNSV</sequence>
<protein>
    <submittedName>
        <fullName evidence="6">Uncharacterized protein</fullName>
    </submittedName>
</protein>
<feature type="region of interest" description="Disordered" evidence="5">
    <location>
        <begin position="565"/>
        <end position="624"/>
    </location>
</feature>
<feature type="compositionally biased region" description="Basic and acidic residues" evidence="5">
    <location>
        <begin position="588"/>
        <end position="600"/>
    </location>
</feature>
<evidence type="ECO:0000256" key="2">
    <source>
        <dbReference type="ARBA" id="ARBA00022490"/>
    </source>
</evidence>
<comment type="subcellular location">
    <subcellularLocation>
        <location evidence="1">Cytoplasm</location>
    </subcellularLocation>
</comment>
<dbReference type="PANTHER" id="PTHR18875:SF8">
    <property type="entry name" value="COILED-COIL DOMAIN-CONTAINING PROTEIN 18"/>
    <property type="match status" value="1"/>
</dbReference>
<dbReference type="PANTHER" id="PTHR18875">
    <property type="entry name" value="SARCOMA ANTIGEN NY-SAR-24/CYTOSKELETAL PROTEIN SOJO"/>
    <property type="match status" value="1"/>
</dbReference>
<dbReference type="EMBL" id="CAJPWZ010001262">
    <property type="protein sequence ID" value="CAG2211432.1"/>
    <property type="molecule type" value="Genomic_DNA"/>
</dbReference>
<comment type="caution">
    <text evidence="6">The sequence shown here is derived from an EMBL/GenBank/DDBJ whole genome shotgun (WGS) entry which is preliminary data.</text>
</comment>
<keyword evidence="7" id="KW-1185">Reference proteome</keyword>
<organism evidence="6 7">
    <name type="scientific">Mytilus edulis</name>
    <name type="common">Blue mussel</name>
    <dbReference type="NCBI Taxonomy" id="6550"/>
    <lineage>
        <taxon>Eukaryota</taxon>
        <taxon>Metazoa</taxon>
        <taxon>Spiralia</taxon>
        <taxon>Lophotrochozoa</taxon>
        <taxon>Mollusca</taxon>
        <taxon>Bivalvia</taxon>
        <taxon>Autobranchia</taxon>
        <taxon>Pteriomorphia</taxon>
        <taxon>Mytilida</taxon>
        <taxon>Mytiloidea</taxon>
        <taxon>Mytilidae</taxon>
        <taxon>Mytilinae</taxon>
        <taxon>Mytilus</taxon>
    </lineage>
</organism>
<evidence type="ECO:0000256" key="5">
    <source>
        <dbReference type="SAM" id="MobiDB-lite"/>
    </source>
</evidence>
<evidence type="ECO:0000256" key="1">
    <source>
        <dbReference type="ARBA" id="ARBA00004496"/>
    </source>
</evidence>
<feature type="compositionally biased region" description="Basic residues" evidence="5">
    <location>
        <begin position="573"/>
        <end position="585"/>
    </location>
</feature>